<evidence type="ECO:0000313" key="1">
    <source>
        <dbReference type="EMBL" id="KKK56549.1"/>
    </source>
</evidence>
<sequence length="74" mass="7849">MSVRHIAAVIDSDPKRSHRGIAIVYANSANDEDNVVALSAAKVAAGSGYKKRQAIDLTDELELEAGTCGRPILQ</sequence>
<protein>
    <submittedName>
        <fullName evidence="1">Uncharacterized protein</fullName>
    </submittedName>
</protein>
<comment type="caution">
    <text evidence="1">The sequence shown here is derived from an EMBL/GenBank/DDBJ whole genome shotgun (WGS) entry which is preliminary data.</text>
</comment>
<feature type="non-terminal residue" evidence="1">
    <location>
        <position position="74"/>
    </location>
</feature>
<dbReference type="EMBL" id="LAZR01064936">
    <property type="protein sequence ID" value="KKK56549.1"/>
    <property type="molecule type" value="Genomic_DNA"/>
</dbReference>
<reference evidence="1" key="1">
    <citation type="journal article" date="2015" name="Nature">
        <title>Complex archaea that bridge the gap between prokaryotes and eukaryotes.</title>
        <authorList>
            <person name="Spang A."/>
            <person name="Saw J.H."/>
            <person name="Jorgensen S.L."/>
            <person name="Zaremba-Niedzwiedzka K."/>
            <person name="Martijn J."/>
            <person name="Lind A.E."/>
            <person name="van Eijk R."/>
            <person name="Schleper C."/>
            <person name="Guy L."/>
            <person name="Ettema T.J."/>
        </authorList>
    </citation>
    <scope>NUCLEOTIDE SEQUENCE</scope>
</reference>
<accession>A0A0F8YQZ4</accession>
<organism evidence="1">
    <name type="scientific">marine sediment metagenome</name>
    <dbReference type="NCBI Taxonomy" id="412755"/>
    <lineage>
        <taxon>unclassified sequences</taxon>
        <taxon>metagenomes</taxon>
        <taxon>ecological metagenomes</taxon>
    </lineage>
</organism>
<dbReference type="AlphaFoldDB" id="A0A0F8YQZ4"/>
<proteinExistence type="predicted"/>
<gene>
    <name evidence="1" type="ORF">LCGC14_3063440</name>
</gene>
<name>A0A0F8YQZ4_9ZZZZ</name>